<evidence type="ECO:0000256" key="2">
    <source>
        <dbReference type="SAM" id="MobiDB-lite"/>
    </source>
</evidence>
<dbReference type="InterPro" id="IPR029055">
    <property type="entry name" value="Ntn_hydrolases_N"/>
</dbReference>
<feature type="domain" description="Glutamine amidotransferase type-2" evidence="3">
    <location>
        <begin position="47"/>
        <end position="301"/>
    </location>
</feature>
<dbReference type="SUPFAM" id="SSF56235">
    <property type="entry name" value="N-terminal nucleophile aminohydrolases (Ntn hydrolases)"/>
    <property type="match status" value="1"/>
</dbReference>
<dbReference type="PROSITE" id="PS51278">
    <property type="entry name" value="GATASE_TYPE_2"/>
    <property type="match status" value="1"/>
</dbReference>
<evidence type="ECO:0000256" key="1">
    <source>
        <dbReference type="ARBA" id="ARBA00022962"/>
    </source>
</evidence>
<dbReference type="PANTHER" id="PTHR42824:SF1">
    <property type="entry name" value="GLUTAMINE AMIDOTRANSFERASE YAFJ-RELATED"/>
    <property type="match status" value="1"/>
</dbReference>
<dbReference type="Proteomes" id="UP000653644">
    <property type="component" value="Unassembled WGS sequence"/>
</dbReference>
<organism evidence="4 5">
    <name type="scientific">Streptomyces canarius</name>
    <dbReference type="NCBI Taxonomy" id="285453"/>
    <lineage>
        <taxon>Bacteria</taxon>
        <taxon>Bacillati</taxon>
        <taxon>Actinomycetota</taxon>
        <taxon>Actinomycetes</taxon>
        <taxon>Kitasatosporales</taxon>
        <taxon>Streptomycetaceae</taxon>
        <taxon>Streptomyces</taxon>
    </lineage>
</organism>
<comment type="caution">
    <text evidence="4">The sequence shown here is derived from an EMBL/GenBank/DDBJ whole genome shotgun (WGS) entry which is preliminary data.</text>
</comment>
<dbReference type="Pfam" id="PF13230">
    <property type="entry name" value="GATase_4"/>
    <property type="match status" value="1"/>
</dbReference>
<feature type="compositionally biased region" description="Basic and acidic residues" evidence="2">
    <location>
        <begin position="24"/>
        <end position="36"/>
    </location>
</feature>
<accession>A0ABQ3CXQ3</accession>
<proteinExistence type="predicted"/>
<feature type="region of interest" description="Disordered" evidence="2">
    <location>
        <begin position="313"/>
        <end position="334"/>
    </location>
</feature>
<dbReference type="EMBL" id="BMVN01000024">
    <property type="protein sequence ID" value="GHA46192.1"/>
    <property type="molecule type" value="Genomic_DNA"/>
</dbReference>
<feature type="region of interest" description="Disordered" evidence="2">
    <location>
        <begin position="1"/>
        <end position="37"/>
    </location>
</feature>
<dbReference type="Gene3D" id="3.60.20.10">
    <property type="entry name" value="Glutamine Phosphoribosylpyrophosphate, subunit 1, domain 1"/>
    <property type="match status" value="1"/>
</dbReference>
<sequence length="334" mass="37193">MHIPHRGDEAGGIVHGARRPPLTTEHEPPARHEPGRAGRPLWRNAVCRLFGLSSAPRRTRATFWLLDAPDSLSRQSHRDPDGTGLGYFTADGTPRIDKAPIAAYRDRAFAEEAREVESATFIAHVRFASTGSLDVRNTHPFEQDGRLFAHNGVIEGLDELDDHLGEDRSLVKGDTDSERFFALITRETRRHGGDVTEGIRHAAHWIADNLPVYAVNLILITPEELWALRYPNTHDLYVLERRAGGQHGSRHLDHSGTHGRMRIHSSHLAEHPAVVVASERMDDNPHWREMEPGELLHVGPDLRLTRQVVLPDPPAHPLTLDDLHPGAAASQKAA</sequence>
<gene>
    <name evidence="4" type="ORF">GCM10010345_58380</name>
</gene>
<dbReference type="PANTHER" id="PTHR42824">
    <property type="entry name" value="GLUTAMINE AMIDOTRANSFERASE"/>
    <property type="match status" value="1"/>
</dbReference>
<dbReference type="InterPro" id="IPR017932">
    <property type="entry name" value="GATase_2_dom"/>
</dbReference>
<evidence type="ECO:0000313" key="4">
    <source>
        <dbReference type="EMBL" id="GHA46192.1"/>
    </source>
</evidence>
<reference evidence="5" key="1">
    <citation type="journal article" date="2019" name="Int. J. Syst. Evol. Microbiol.">
        <title>The Global Catalogue of Microorganisms (GCM) 10K type strain sequencing project: providing services to taxonomists for standard genome sequencing and annotation.</title>
        <authorList>
            <consortium name="The Broad Institute Genomics Platform"/>
            <consortium name="The Broad Institute Genome Sequencing Center for Infectious Disease"/>
            <person name="Wu L."/>
            <person name="Ma J."/>
        </authorList>
    </citation>
    <scope>NUCLEOTIDE SEQUENCE [LARGE SCALE GENOMIC DNA]</scope>
    <source>
        <strain evidence="5">JCM 4733</strain>
    </source>
</reference>
<protein>
    <submittedName>
        <fullName evidence="4">Class II glutamine amidotransferase</fullName>
    </submittedName>
</protein>
<keyword evidence="1 4" id="KW-0315">Glutamine amidotransferase</keyword>
<keyword evidence="5" id="KW-1185">Reference proteome</keyword>
<dbReference type="CDD" id="cd01908">
    <property type="entry name" value="YafJ"/>
    <property type="match status" value="1"/>
</dbReference>
<dbReference type="InterPro" id="IPR026869">
    <property type="entry name" value="EgtC-like"/>
</dbReference>
<evidence type="ECO:0000259" key="3">
    <source>
        <dbReference type="PROSITE" id="PS51278"/>
    </source>
</evidence>
<evidence type="ECO:0000313" key="5">
    <source>
        <dbReference type="Proteomes" id="UP000653644"/>
    </source>
</evidence>
<name>A0ABQ3CXQ3_9ACTN</name>